<name>A0A1X2H6P8_SYNRA</name>
<protein>
    <submittedName>
        <fullName evidence="1">Uncharacterized protein</fullName>
    </submittedName>
</protein>
<gene>
    <name evidence="1" type="ORF">BCR43DRAFT_495960</name>
</gene>
<accession>A0A1X2H6P8</accession>
<dbReference type="InParanoid" id="A0A1X2H6P8"/>
<keyword evidence="2" id="KW-1185">Reference proteome</keyword>
<reference evidence="1 2" key="1">
    <citation type="submission" date="2016-07" db="EMBL/GenBank/DDBJ databases">
        <title>Pervasive Adenine N6-methylation of Active Genes in Fungi.</title>
        <authorList>
            <consortium name="DOE Joint Genome Institute"/>
            <person name="Mondo S.J."/>
            <person name="Dannebaum R.O."/>
            <person name="Kuo R.C."/>
            <person name="Labutti K."/>
            <person name="Haridas S."/>
            <person name="Kuo A."/>
            <person name="Salamov A."/>
            <person name="Ahrendt S.R."/>
            <person name="Lipzen A."/>
            <person name="Sullivan W."/>
            <person name="Andreopoulos W.B."/>
            <person name="Clum A."/>
            <person name="Lindquist E."/>
            <person name="Daum C."/>
            <person name="Ramamoorthy G.K."/>
            <person name="Gryganskyi A."/>
            <person name="Culley D."/>
            <person name="Magnuson J.K."/>
            <person name="James T.Y."/>
            <person name="O'Malley M.A."/>
            <person name="Stajich J.E."/>
            <person name="Spatafora J.W."/>
            <person name="Visel A."/>
            <person name="Grigoriev I.V."/>
        </authorList>
    </citation>
    <scope>NUCLEOTIDE SEQUENCE [LARGE SCALE GENOMIC DNA]</scope>
    <source>
        <strain evidence="1 2">NRRL 2496</strain>
    </source>
</reference>
<evidence type="ECO:0000313" key="1">
    <source>
        <dbReference type="EMBL" id="ORY94155.1"/>
    </source>
</evidence>
<sequence length="256" mass="29474">MLHEFSHCISYYRSSSSLISLFVHAKHITCYLKTMPSDQDFPFLSRTAPAALFIIEWKSRGFSLTRSRLRRFETVFSSMRIPKTTSATTRRAFSSGRTSKILPGTLDSVRSVMEGHTRLSDERLLEVLNLRPATEEDITGTTRVFYMRNWTVPATTMDRLLGEWQDLREFPETEGWLNLAPAVDISAAVISPQMRPGIIAYLTEIAASMNSVLSFSPHFLCIRCLRRMNHQQTRPFYEVLVYNQPTKFYRDREGIG</sequence>
<comment type="caution">
    <text evidence="1">The sequence shown here is derived from an EMBL/GenBank/DDBJ whole genome shotgun (WGS) entry which is preliminary data.</text>
</comment>
<dbReference type="Proteomes" id="UP000242180">
    <property type="component" value="Unassembled WGS sequence"/>
</dbReference>
<dbReference type="AlphaFoldDB" id="A0A1X2H6P8"/>
<proteinExistence type="predicted"/>
<dbReference type="EMBL" id="MCGN01000008">
    <property type="protein sequence ID" value="ORY94155.1"/>
    <property type="molecule type" value="Genomic_DNA"/>
</dbReference>
<organism evidence="1 2">
    <name type="scientific">Syncephalastrum racemosum</name>
    <name type="common">Filamentous fungus</name>
    <dbReference type="NCBI Taxonomy" id="13706"/>
    <lineage>
        <taxon>Eukaryota</taxon>
        <taxon>Fungi</taxon>
        <taxon>Fungi incertae sedis</taxon>
        <taxon>Mucoromycota</taxon>
        <taxon>Mucoromycotina</taxon>
        <taxon>Mucoromycetes</taxon>
        <taxon>Mucorales</taxon>
        <taxon>Syncephalastraceae</taxon>
        <taxon>Syncephalastrum</taxon>
    </lineage>
</organism>
<dbReference type="OrthoDB" id="2246311at2759"/>
<evidence type="ECO:0000313" key="2">
    <source>
        <dbReference type="Proteomes" id="UP000242180"/>
    </source>
</evidence>